<comment type="subcellular location">
    <subcellularLocation>
        <location evidence="1">Cell membrane</location>
        <topology evidence="1">Multi-pass membrane protein</topology>
    </subcellularLocation>
</comment>
<dbReference type="PANTHER" id="PTHR30250">
    <property type="entry name" value="PST FAMILY PREDICTED COLANIC ACID TRANSPORTER"/>
    <property type="match status" value="1"/>
</dbReference>
<dbReference type="GO" id="GO:0005886">
    <property type="term" value="C:plasma membrane"/>
    <property type="evidence" value="ECO:0007669"/>
    <property type="project" value="UniProtKB-SubCell"/>
</dbReference>
<dbReference type="Pfam" id="PF01943">
    <property type="entry name" value="Polysacc_synt"/>
    <property type="match status" value="1"/>
</dbReference>
<evidence type="ECO:0000256" key="5">
    <source>
        <dbReference type="ARBA" id="ARBA00023136"/>
    </source>
</evidence>
<feature type="transmembrane region" description="Helical" evidence="6">
    <location>
        <begin position="270"/>
        <end position="303"/>
    </location>
</feature>
<keyword evidence="3 6" id="KW-0812">Transmembrane</keyword>
<accession>A0A1G9IXT1</accession>
<evidence type="ECO:0000256" key="6">
    <source>
        <dbReference type="SAM" id="Phobius"/>
    </source>
</evidence>
<dbReference type="PIRSF" id="PIRSF038958">
    <property type="entry name" value="PG_synth_SpoVB"/>
    <property type="match status" value="1"/>
</dbReference>
<dbReference type="InterPro" id="IPR002797">
    <property type="entry name" value="Polysacc_synth"/>
</dbReference>
<feature type="transmembrane region" description="Helical" evidence="6">
    <location>
        <begin position="475"/>
        <end position="497"/>
    </location>
</feature>
<dbReference type="InterPro" id="IPR024923">
    <property type="entry name" value="PG_synth_SpoVB"/>
</dbReference>
<evidence type="ECO:0000256" key="2">
    <source>
        <dbReference type="ARBA" id="ARBA00022475"/>
    </source>
</evidence>
<keyword evidence="8" id="KW-1185">Reference proteome</keyword>
<feature type="transmembrane region" description="Helical" evidence="6">
    <location>
        <begin position="354"/>
        <end position="372"/>
    </location>
</feature>
<sequence>MKNTLKRRKLIINALILTFTTVTLGFVNTSFRVYLSNKIGAEGMGLYQLIMSIHIMTSTLAISGIRVTTTRLIAEELGRGNMNNIKNIMKKAFIYSLFFSTLTSLLLYNGAEYIALSWIQDPRAIRPLKILSCSLPFVGMGACFHGYFYGMRKVIKSISTDIIEVSTLMIIIASFLGIYLPKGLDYTCALISVGITLALSASAVVCYILYIFDKRHLKKYGYNRNADCSLWGISKIAFPIACSAYIQTGLKTVEDILIPDALRKFGSSTSMSLSIFGMIKGMVLPILYFPSIFLASFSTLIIPEISEAKALNQTKRVNNIIAKVFKFTLLIAIFASGLFMIFSTELGLHIYNDLEVGFMMRILAPLIPFMYLDRVVDGSLNALDQQMSTLRYNLIDMAVRIFLICFLIPKKGIVGFIIVLFTGTLLNSMLSINRLLKVTKLDFLLGDWVLKPALCVTISSYAIKLTFDMFNITNMIVFQIILVVVFYLSLLFIIGCIKKKDIMWFLDAFKNDVKSEKITDLGITKRF</sequence>
<organism evidence="7 8">
    <name type="scientific">Romboutsia lituseburensis DSM 797</name>
    <dbReference type="NCBI Taxonomy" id="1121325"/>
    <lineage>
        <taxon>Bacteria</taxon>
        <taxon>Bacillati</taxon>
        <taxon>Bacillota</taxon>
        <taxon>Clostridia</taxon>
        <taxon>Peptostreptococcales</taxon>
        <taxon>Peptostreptococcaceae</taxon>
        <taxon>Romboutsia</taxon>
    </lineage>
</organism>
<dbReference type="EMBL" id="FNGW01000001">
    <property type="protein sequence ID" value="SDL29846.1"/>
    <property type="molecule type" value="Genomic_DNA"/>
</dbReference>
<dbReference type="RefSeq" id="WP_092722373.1">
    <property type="nucleotide sequence ID" value="NZ_FNGW01000001.1"/>
</dbReference>
<feature type="transmembrane region" description="Helical" evidence="6">
    <location>
        <begin position="12"/>
        <end position="34"/>
    </location>
</feature>
<dbReference type="Proteomes" id="UP000199068">
    <property type="component" value="Unassembled WGS sequence"/>
</dbReference>
<feature type="transmembrane region" description="Helical" evidence="6">
    <location>
        <begin position="162"/>
        <end position="180"/>
    </location>
</feature>
<evidence type="ECO:0000313" key="7">
    <source>
        <dbReference type="EMBL" id="SDL29846.1"/>
    </source>
</evidence>
<evidence type="ECO:0000256" key="3">
    <source>
        <dbReference type="ARBA" id="ARBA00022692"/>
    </source>
</evidence>
<protein>
    <submittedName>
        <fullName evidence="7">Stage V sporulation protein B</fullName>
    </submittedName>
</protein>
<keyword evidence="2" id="KW-1003">Cell membrane</keyword>
<dbReference type="AlphaFoldDB" id="A0A1G9IXT1"/>
<dbReference type="STRING" id="1121325.SAMN04515677_101423"/>
<feature type="transmembrane region" description="Helical" evidence="6">
    <location>
        <begin position="88"/>
        <end position="108"/>
    </location>
</feature>
<feature type="transmembrane region" description="Helical" evidence="6">
    <location>
        <begin position="186"/>
        <end position="210"/>
    </location>
</feature>
<reference evidence="7 8" key="1">
    <citation type="submission" date="2016-10" db="EMBL/GenBank/DDBJ databases">
        <authorList>
            <person name="de Groot N.N."/>
        </authorList>
    </citation>
    <scope>NUCLEOTIDE SEQUENCE [LARGE SCALE GENOMIC DNA]</scope>
    <source>
        <strain evidence="7 8">DSM 797</strain>
    </source>
</reference>
<feature type="transmembrane region" description="Helical" evidence="6">
    <location>
        <begin position="324"/>
        <end position="342"/>
    </location>
</feature>
<keyword evidence="4 6" id="KW-1133">Transmembrane helix</keyword>
<proteinExistence type="predicted"/>
<feature type="transmembrane region" description="Helical" evidence="6">
    <location>
        <begin position="230"/>
        <end position="250"/>
    </location>
</feature>
<evidence type="ECO:0000256" key="4">
    <source>
        <dbReference type="ARBA" id="ARBA00022989"/>
    </source>
</evidence>
<keyword evidence="5 6" id="KW-0472">Membrane</keyword>
<gene>
    <name evidence="7" type="ORF">SAMN04515677_101423</name>
</gene>
<evidence type="ECO:0000256" key="1">
    <source>
        <dbReference type="ARBA" id="ARBA00004651"/>
    </source>
</evidence>
<dbReference type="PANTHER" id="PTHR30250:SF21">
    <property type="entry name" value="LIPID II FLIPPASE MURJ"/>
    <property type="match status" value="1"/>
</dbReference>
<feature type="transmembrane region" description="Helical" evidence="6">
    <location>
        <begin position="46"/>
        <end position="67"/>
    </location>
</feature>
<feature type="transmembrane region" description="Helical" evidence="6">
    <location>
        <begin position="128"/>
        <end position="150"/>
    </location>
</feature>
<dbReference type="InterPro" id="IPR050833">
    <property type="entry name" value="Poly_Biosynth_Transport"/>
</dbReference>
<name>A0A1G9IXT1_9FIRM</name>
<evidence type="ECO:0000313" key="8">
    <source>
        <dbReference type="Proteomes" id="UP000199068"/>
    </source>
</evidence>